<evidence type="ECO:0000313" key="2">
    <source>
        <dbReference type="Proteomes" id="UP000314294"/>
    </source>
</evidence>
<comment type="caution">
    <text evidence="1">The sequence shown here is derived from an EMBL/GenBank/DDBJ whole genome shotgun (WGS) entry which is preliminary data.</text>
</comment>
<dbReference type="EMBL" id="SRLO01000348">
    <property type="protein sequence ID" value="TNN59815.1"/>
    <property type="molecule type" value="Genomic_DNA"/>
</dbReference>
<protein>
    <submittedName>
        <fullName evidence="1">Uncharacterized protein</fullName>
    </submittedName>
</protein>
<name>A0A4Z2H3D6_9TELE</name>
<accession>A0A4Z2H3D6</accession>
<dbReference type="Proteomes" id="UP000314294">
    <property type="component" value="Unassembled WGS sequence"/>
</dbReference>
<gene>
    <name evidence="1" type="ORF">EYF80_030000</name>
</gene>
<reference evidence="1 2" key="1">
    <citation type="submission" date="2019-03" db="EMBL/GenBank/DDBJ databases">
        <title>First draft genome of Liparis tanakae, snailfish: a comprehensive survey of snailfish specific genes.</title>
        <authorList>
            <person name="Kim W."/>
            <person name="Song I."/>
            <person name="Jeong J.-H."/>
            <person name="Kim D."/>
            <person name="Kim S."/>
            <person name="Ryu S."/>
            <person name="Song J.Y."/>
            <person name="Lee S.K."/>
        </authorList>
    </citation>
    <scope>NUCLEOTIDE SEQUENCE [LARGE SCALE GENOMIC DNA]</scope>
    <source>
        <tissue evidence="1">Muscle</tissue>
    </source>
</reference>
<keyword evidence="2" id="KW-1185">Reference proteome</keyword>
<sequence>MSSEGPSCRRQLTDLIASLQTPDRSHWGESSLTSAAVQVRGAESGRGNGSLVMMSFAPVDPSLSAETGSDRSVIRHLGSSVRISQEGETSSSG</sequence>
<evidence type="ECO:0000313" key="1">
    <source>
        <dbReference type="EMBL" id="TNN59815.1"/>
    </source>
</evidence>
<dbReference type="AlphaFoldDB" id="A0A4Z2H3D6"/>
<proteinExistence type="predicted"/>
<organism evidence="1 2">
    <name type="scientific">Liparis tanakae</name>
    <name type="common">Tanaka's snailfish</name>
    <dbReference type="NCBI Taxonomy" id="230148"/>
    <lineage>
        <taxon>Eukaryota</taxon>
        <taxon>Metazoa</taxon>
        <taxon>Chordata</taxon>
        <taxon>Craniata</taxon>
        <taxon>Vertebrata</taxon>
        <taxon>Euteleostomi</taxon>
        <taxon>Actinopterygii</taxon>
        <taxon>Neopterygii</taxon>
        <taxon>Teleostei</taxon>
        <taxon>Neoteleostei</taxon>
        <taxon>Acanthomorphata</taxon>
        <taxon>Eupercaria</taxon>
        <taxon>Perciformes</taxon>
        <taxon>Cottioidei</taxon>
        <taxon>Cottales</taxon>
        <taxon>Liparidae</taxon>
        <taxon>Liparis</taxon>
    </lineage>
</organism>